<dbReference type="Pfam" id="PF03009">
    <property type="entry name" value="GDPD"/>
    <property type="match status" value="1"/>
</dbReference>
<dbReference type="PANTHER" id="PTHR46211">
    <property type="entry name" value="GLYCEROPHOSPHORYL DIESTER PHOSPHODIESTERASE"/>
    <property type="match status" value="1"/>
</dbReference>
<dbReference type="Gene3D" id="3.20.20.190">
    <property type="entry name" value="Phosphatidylinositol (PI) phosphodiesterase"/>
    <property type="match status" value="1"/>
</dbReference>
<organism evidence="2 3">
    <name type="scientific">Sediminibacterium roseum</name>
    <dbReference type="NCBI Taxonomy" id="1978412"/>
    <lineage>
        <taxon>Bacteria</taxon>
        <taxon>Pseudomonadati</taxon>
        <taxon>Bacteroidota</taxon>
        <taxon>Chitinophagia</taxon>
        <taxon>Chitinophagales</taxon>
        <taxon>Chitinophagaceae</taxon>
        <taxon>Sediminibacterium</taxon>
    </lineage>
</organism>
<dbReference type="InterPro" id="IPR030395">
    <property type="entry name" value="GP_PDE_dom"/>
</dbReference>
<dbReference type="EMBL" id="JAACJS010000002">
    <property type="protein sequence ID" value="NCI48438.1"/>
    <property type="molecule type" value="Genomic_DNA"/>
</dbReference>
<dbReference type="PANTHER" id="PTHR46211:SF14">
    <property type="entry name" value="GLYCEROPHOSPHODIESTER PHOSPHODIESTERASE"/>
    <property type="match status" value="1"/>
</dbReference>
<feature type="domain" description="GP-PDE" evidence="1">
    <location>
        <begin position="32"/>
        <end position="302"/>
    </location>
</feature>
<dbReference type="PROSITE" id="PS51257">
    <property type="entry name" value="PROKAR_LIPOPROTEIN"/>
    <property type="match status" value="1"/>
</dbReference>
<dbReference type="RefSeq" id="WP_161816764.1">
    <property type="nucleotide sequence ID" value="NZ_JAACJS010000002.1"/>
</dbReference>
<protein>
    <submittedName>
        <fullName evidence="2">Glycerophosphodiester phosphodiesterase</fullName>
    </submittedName>
</protein>
<dbReference type="Proteomes" id="UP000753802">
    <property type="component" value="Unassembled WGS sequence"/>
</dbReference>
<gene>
    <name evidence="2" type="ORF">GWC95_00795</name>
</gene>
<sequence length="304" mass="34151">MKKYLLPIVIACAAAFSCSVKKTQVTQLPGSFDFEAHRGGRGLMPENTIPAMINAIGMERVKTLEMDVVISKDGQVVVSHDPYFNAAITTTPEGKTITPAEGQKLILYQLNYDEIKKYDVGIKPHPDFPLQQKLAVNKPLLADLLAATEKEADKRNRKIYYNIEVKSKKTTDNTHHPEPEAFVDKLVSILQKGQVLERTVVQSFDVRPLQVLHKKYPGIKTSFLVDKDGGDMERMLNTLGFTPSIYSPVYTIVTPALVAECHKRNIRVVPWTVNTKEELQRQVDMNIDGIISDFPNLFDAVKIK</sequence>
<reference evidence="2 3" key="1">
    <citation type="submission" date="2020-01" db="EMBL/GenBank/DDBJ databases">
        <title>Genome analysis.</title>
        <authorList>
            <person name="Wu S."/>
            <person name="Wang G."/>
        </authorList>
    </citation>
    <scope>NUCLEOTIDE SEQUENCE [LARGE SCALE GENOMIC DNA]</scope>
    <source>
        <strain evidence="2 3">SYL130</strain>
    </source>
</reference>
<dbReference type="SUPFAM" id="SSF51695">
    <property type="entry name" value="PLC-like phosphodiesterases"/>
    <property type="match status" value="1"/>
</dbReference>
<comment type="caution">
    <text evidence="2">The sequence shown here is derived from an EMBL/GenBank/DDBJ whole genome shotgun (WGS) entry which is preliminary data.</text>
</comment>
<evidence type="ECO:0000313" key="2">
    <source>
        <dbReference type="EMBL" id="NCI48438.1"/>
    </source>
</evidence>
<keyword evidence="3" id="KW-1185">Reference proteome</keyword>
<accession>A0ABW9ZMZ1</accession>
<evidence type="ECO:0000259" key="1">
    <source>
        <dbReference type="PROSITE" id="PS51704"/>
    </source>
</evidence>
<dbReference type="InterPro" id="IPR017946">
    <property type="entry name" value="PLC-like_Pdiesterase_TIM-brl"/>
</dbReference>
<name>A0ABW9ZMZ1_9BACT</name>
<dbReference type="PROSITE" id="PS51704">
    <property type="entry name" value="GP_PDE"/>
    <property type="match status" value="1"/>
</dbReference>
<proteinExistence type="predicted"/>
<evidence type="ECO:0000313" key="3">
    <source>
        <dbReference type="Proteomes" id="UP000753802"/>
    </source>
</evidence>